<dbReference type="AlphaFoldDB" id="A0A941IIH1"/>
<organism evidence="1 2">
    <name type="scientific">Actinospica acidithermotolerans</name>
    <dbReference type="NCBI Taxonomy" id="2828514"/>
    <lineage>
        <taxon>Bacteria</taxon>
        <taxon>Bacillati</taxon>
        <taxon>Actinomycetota</taxon>
        <taxon>Actinomycetes</taxon>
        <taxon>Catenulisporales</taxon>
        <taxon>Actinospicaceae</taxon>
        <taxon>Actinospica</taxon>
    </lineage>
</organism>
<evidence type="ECO:0008006" key="3">
    <source>
        <dbReference type="Google" id="ProtNLM"/>
    </source>
</evidence>
<dbReference type="Proteomes" id="UP000676325">
    <property type="component" value="Unassembled WGS sequence"/>
</dbReference>
<dbReference type="InterPro" id="IPR015867">
    <property type="entry name" value="N-reg_PII/ATP_PRibTrfase_C"/>
</dbReference>
<accession>A0A941IIH1</accession>
<proteinExistence type="predicted"/>
<protein>
    <recommendedName>
        <fullName evidence="3">Divalent-cation tolerance protein CutA</fullName>
    </recommendedName>
</protein>
<dbReference type="EMBL" id="JAGSOH010000022">
    <property type="protein sequence ID" value="MBR7826782.1"/>
    <property type="molecule type" value="Genomic_DNA"/>
</dbReference>
<name>A0A941IIH1_9ACTN</name>
<gene>
    <name evidence="1" type="ORF">KDK95_10750</name>
</gene>
<sequence>MGDPVVVMALFDSEDAARNAARHAVEEKYLAARAQVLARGWAVWRQQHGSDTDVGERWTVLFETSTPRDEALRNSLFDRGVALTDIVAIDVRSLDHRYTSWVDGGLFHERDLR</sequence>
<dbReference type="Gene3D" id="3.30.70.120">
    <property type="match status" value="1"/>
</dbReference>
<evidence type="ECO:0000313" key="2">
    <source>
        <dbReference type="Proteomes" id="UP000676325"/>
    </source>
</evidence>
<dbReference type="RefSeq" id="WP_212517925.1">
    <property type="nucleotide sequence ID" value="NZ_JAGSOH010000022.1"/>
</dbReference>
<keyword evidence="2" id="KW-1185">Reference proteome</keyword>
<reference evidence="1" key="1">
    <citation type="submission" date="2021-04" db="EMBL/GenBank/DDBJ databases">
        <title>Genome based classification of Actinospica acidithermotolerans sp. nov., an actinobacterium isolated from an Indonesian hot spring.</title>
        <authorList>
            <person name="Kusuma A.B."/>
            <person name="Putra K.E."/>
            <person name="Nafisah S."/>
            <person name="Loh J."/>
            <person name="Nouioui I."/>
            <person name="Goodfellow M."/>
        </authorList>
    </citation>
    <scope>NUCLEOTIDE SEQUENCE</scope>
    <source>
        <strain evidence="1">MGRD01-02</strain>
    </source>
</reference>
<evidence type="ECO:0000313" key="1">
    <source>
        <dbReference type="EMBL" id="MBR7826782.1"/>
    </source>
</evidence>
<comment type="caution">
    <text evidence="1">The sequence shown here is derived from an EMBL/GenBank/DDBJ whole genome shotgun (WGS) entry which is preliminary data.</text>
</comment>